<dbReference type="PANTHER" id="PTHR21235:SF22">
    <property type="entry name" value="GERANYLGERANYLGLYCERYL PHOSPHATE SYNTHASE"/>
    <property type="match status" value="1"/>
</dbReference>
<dbReference type="NCBIfam" id="TIGR01768">
    <property type="entry name" value="GGGP-family"/>
    <property type="match status" value="1"/>
</dbReference>
<dbReference type="NCBIfam" id="NF003198">
    <property type="entry name" value="PRK04169.1-2"/>
    <property type="match status" value="1"/>
</dbReference>
<keyword evidence="6" id="KW-0443">Lipid metabolism</keyword>
<comment type="catalytic activity">
    <reaction evidence="9">
        <text>sn-glycerol 1-phosphate + (2E,6E,10E)-geranylgeranyl diphosphate = sn-3-O-(geranylgeranyl)glycerol 1-phosphate + diphosphate</text>
        <dbReference type="Rhea" id="RHEA:23404"/>
        <dbReference type="ChEBI" id="CHEBI:33019"/>
        <dbReference type="ChEBI" id="CHEBI:57677"/>
        <dbReference type="ChEBI" id="CHEBI:57685"/>
        <dbReference type="ChEBI" id="CHEBI:58756"/>
        <dbReference type="EC" id="2.5.1.41"/>
    </reaction>
</comment>
<evidence type="ECO:0000256" key="4">
    <source>
        <dbReference type="ARBA" id="ARBA00022723"/>
    </source>
</evidence>
<dbReference type="CDD" id="cd02812">
    <property type="entry name" value="PcrB_like"/>
    <property type="match status" value="1"/>
</dbReference>
<gene>
    <name evidence="10" type="ORF">METZ01_LOCUS185524</name>
</gene>
<organism evidence="10">
    <name type="scientific">marine metagenome</name>
    <dbReference type="NCBI Taxonomy" id="408172"/>
    <lineage>
        <taxon>unclassified sequences</taxon>
        <taxon>metagenomes</taxon>
        <taxon>ecological metagenomes</taxon>
    </lineage>
</organism>
<evidence type="ECO:0000256" key="6">
    <source>
        <dbReference type="ARBA" id="ARBA00023098"/>
    </source>
</evidence>
<evidence type="ECO:0000256" key="8">
    <source>
        <dbReference type="ARBA" id="ARBA00023264"/>
    </source>
</evidence>
<dbReference type="Gene3D" id="3.20.20.390">
    <property type="entry name" value="FMN-linked oxidoreductases"/>
    <property type="match status" value="1"/>
</dbReference>
<evidence type="ECO:0000256" key="3">
    <source>
        <dbReference type="ARBA" id="ARBA00022679"/>
    </source>
</evidence>
<evidence type="ECO:0000256" key="5">
    <source>
        <dbReference type="ARBA" id="ARBA00022842"/>
    </source>
</evidence>
<keyword evidence="4" id="KW-0479">Metal-binding</keyword>
<dbReference type="InterPro" id="IPR010946">
    <property type="entry name" value="GGGP_synth"/>
</dbReference>
<evidence type="ECO:0000256" key="7">
    <source>
        <dbReference type="ARBA" id="ARBA00023209"/>
    </source>
</evidence>
<dbReference type="GO" id="GO:0006650">
    <property type="term" value="P:glycerophospholipid metabolic process"/>
    <property type="evidence" value="ECO:0007669"/>
    <property type="project" value="InterPro"/>
</dbReference>
<keyword evidence="2" id="KW-0444">Lipid biosynthesis</keyword>
<keyword evidence="8" id="KW-1208">Phospholipid metabolism</keyword>
<reference evidence="10" key="1">
    <citation type="submission" date="2018-05" db="EMBL/GenBank/DDBJ databases">
        <authorList>
            <person name="Lanie J.A."/>
            <person name="Ng W.-L."/>
            <person name="Kazmierczak K.M."/>
            <person name="Andrzejewski T.M."/>
            <person name="Davidsen T.M."/>
            <person name="Wayne K.J."/>
            <person name="Tettelin H."/>
            <person name="Glass J.I."/>
            <person name="Rusch D."/>
            <person name="Podicherti R."/>
            <person name="Tsui H.-C.T."/>
            <person name="Winkler M.E."/>
        </authorList>
    </citation>
    <scope>NUCLEOTIDE SEQUENCE</scope>
</reference>
<evidence type="ECO:0000313" key="10">
    <source>
        <dbReference type="EMBL" id="SVB32670.1"/>
    </source>
</evidence>
<dbReference type="GO" id="GO:0047294">
    <property type="term" value="F:phosphoglycerol geranylgeranyltransferase activity"/>
    <property type="evidence" value="ECO:0007669"/>
    <property type="project" value="UniProtKB-EC"/>
</dbReference>
<dbReference type="GO" id="GO:0005737">
    <property type="term" value="C:cytoplasm"/>
    <property type="evidence" value="ECO:0007669"/>
    <property type="project" value="InterPro"/>
</dbReference>
<dbReference type="InterPro" id="IPR008205">
    <property type="entry name" value="GGGP_HepGP_synthase"/>
</dbReference>
<keyword evidence="5" id="KW-0460">Magnesium</keyword>
<dbReference type="AlphaFoldDB" id="A0A382D2M3"/>
<dbReference type="NCBIfam" id="TIGR01769">
    <property type="entry name" value="GGGP"/>
    <property type="match status" value="1"/>
</dbReference>
<dbReference type="GO" id="GO:0008654">
    <property type="term" value="P:phospholipid biosynthetic process"/>
    <property type="evidence" value="ECO:0007669"/>
    <property type="project" value="UniProtKB-KW"/>
</dbReference>
<dbReference type="InterPro" id="IPR038597">
    <property type="entry name" value="GGGP/HepGP_synthase_sf"/>
</dbReference>
<accession>A0A382D2M3</accession>
<dbReference type="GO" id="GO:0000107">
    <property type="term" value="F:imidazoleglycerol-phosphate synthase activity"/>
    <property type="evidence" value="ECO:0007669"/>
    <property type="project" value="TreeGrafter"/>
</dbReference>
<protein>
    <recommendedName>
        <fullName evidence="1">phosphoglycerol geranylgeranyltransferase</fullName>
        <ecNumber evidence="1">2.5.1.41</ecNumber>
    </recommendedName>
</protein>
<evidence type="ECO:0000256" key="9">
    <source>
        <dbReference type="ARBA" id="ARBA00047288"/>
    </source>
</evidence>
<dbReference type="EMBL" id="UINC01037335">
    <property type="protein sequence ID" value="SVB32670.1"/>
    <property type="molecule type" value="Genomic_DNA"/>
</dbReference>
<dbReference type="SUPFAM" id="SSF51395">
    <property type="entry name" value="FMN-linked oxidoreductases"/>
    <property type="match status" value="1"/>
</dbReference>
<evidence type="ECO:0000256" key="1">
    <source>
        <dbReference type="ARBA" id="ARBA00012676"/>
    </source>
</evidence>
<evidence type="ECO:0000256" key="2">
    <source>
        <dbReference type="ARBA" id="ARBA00022516"/>
    </source>
</evidence>
<dbReference type="PANTHER" id="PTHR21235">
    <property type="entry name" value="IMIDAZOLE GLYCEROL PHOSPHATE SYNTHASE SUBUNIT HISF/H IGP SYNTHASE SUBUNIT HISF/H"/>
    <property type="match status" value="1"/>
</dbReference>
<dbReference type="GO" id="GO:0000287">
    <property type="term" value="F:magnesium ion binding"/>
    <property type="evidence" value="ECO:0007669"/>
    <property type="project" value="InterPro"/>
</dbReference>
<proteinExistence type="inferred from homology"/>
<dbReference type="HAMAP" id="MF_00112">
    <property type="entry name" value="GGGP_HepGP_synthase"/>
    <property type="match status" value="1"/>
</dbReference>
<dbReference type="Pfam" id="PF01884">
    <property type="entry name" value="PcrB"/>
    <property type="match status" value="1"/>
</dbReference>
<dbReference type="InterPro" id="IPR050064">
    <property type="entry name" value="IGPS_HisA/HisF"/>
</dbReference>
<dbReference type="EC" id="2.5.1.41" evidence="1"/>
<sequence>MKNKVERRLIRCKKNKETVLFLLVDSENFSSADDVKKAAKELLRASKKMGKGLGKPAILVGGSSATDQIWMDKVVRILKKATSLDIILFPGNITGVVPKANAILFSSLMNSENPYYITQAQTLGAPLVRKFNLEALPTAYLVVGGGTSAWFFGNVREIPFDKPKIAAAFAMAAQYLGMRFVYLEAGSGAKQSITPEMVKTVRSVFDGFLIVGGGIKTAKIAASIIQAGADGLVVGTLLEQTGGLKKFTEMVKSIKK</sequence>
<keyword evidence="7" id="KW-0594">Phospholipid biosynthesis</keyword>
<name>A0A382D2M3_9ZZZZ</name>
<keyword evidence="3" id="KW-0808">Transferase</keyword>